<evidence type="ECO:0000313" key="2">
    <source>
        <dbReference type="Proteomes" id="UP001163798"/>
    </source>
</evidence>
<sequence>MPDSFYKASLVTFTKRFPRHRPVFMSITAACFFMLLEGPCRLLSQVNSHIGVAACTSCAAVGCKNEAREYQDEDVPVAKAKKTHKADDMPEYPSKRMKLNSDAAICSPKPLPTEVNGNDGISVSIPSLVNPEPDAIHTEPGAIHTAAPNPSPMLDLAHILKDHPTSFQLLTFIEEYMSAVVRVCPYHQVMTGTQPGHNRLWKCSTPLLSNKKYEFKKIFTINLKAEQGSCCFNCWTPQDDIFFHDKQICRGSGRSDWEGLPCSI</sequence>
<name>A0AA38KB52_9AGAR</name>
<reference evidence="1" key="1">
    <citation type="submission" date="2022-08" db="EMBL/GenBank/DDBJ databases">
        <authorList>
            <consortium name="DOE Joint Genome Institute"/>
            <person name="Min B."/>
            <person name="Riley R."/>
            <person name="Sierra-Patev S."/>
            <person name="Naranjo-Ortiz M."/>
            <person name="Looney B."/>
            <person name="Konkel Z."/>
            <person name="Slot J.C."/>
            <person name="Sakamoto Y."/>
            <person name="Steenwyk J.L."/>
            <person name="Rokas A."/>
            <person name="Carro J."/>
            <person name="Camarero S."/>
            <person name="Ferreira P."/>
            <person name="Molpeceres G."/>
            <person name="Ruiz-Duenas F.J."/>
            <person name="Serrano A."/>
            <person name="Henrissat B."/>
            <person name="Drula E."/>
            <person name="Hughes K.W."/>
            <person name="Mata J.L."/>
            <person name="Ishikawa N.K."/>
            <person name="Vargas-Isla R."/>
            <person name="Ushijima S."/>
            <person name="Smith C.A."/>
            <person name="Ahrendt S."/>
            <person name="Andreopoulos W."/>
            <person name="He G."/>
            <person name="Labutti K."/>
            <person name="Lipzen A."/>
            <person name="Ng V."/>
            <person name="Sandor L."/>
            <person name="Barry K."/>
            <person name="Martinez A.T."/>
            <person name="Xiao Y."/>
            <person name="Gibbons J.G."/>
            <person name="Terashima K."/>
            <person name="Hibbett D.S."/>
            <person name="Grigoriev I.V."/>
        </authorList>
    </citation>
    <scope>NUCLEOTIDE SEQUENCE</scope>
    <source>
        <strain evidence="1">TFB10291</strain>
    </source>
</reference>
<gene>
    <name evidence="1" type="ORF">GGU10DRAFT_337839</name>
</gene>
<evidence type="ECO:0000313" key="1">
    <source>
        <dbReference type="EMBL" id="KAJ3779653.1"/>
    </source>
</evidence>
<dbReference type="EMBL" id="MU794445">
    <property type="protein sequence ID" value="KAJ3779653.1"/>
    <property type="molecule type" value="Genomic_DNA"/>
</dbReference>
<accession>A0AA38KB52</accession>
<dbReference type="Proteomes" id="UP001163798">
    <property type="component" value="Unassembled WGS sequence"/>
</dbReference>
<comment type="caution">
    <text evidence="1">The sequence shown here is derived from an EMBL/GenBank/DDBJ whole genome shotgun (WGS) entry which is preliminary data.</text>
</comment>
<proteinExistence type="predicted"/>
<protein>
    <submittedName>
        <fullName evidence="1">Uncharacterized protein</fullName>
    </submittedName>
</protein>
<organism evidence="1 2">
    <name type="scientific">Lentinula aff. detonsa</name>
    <dbReference type="NCBI Taxonomy" id="2804958"/>
    <lineage>
        <taxon>Eukaryota</taxon>
        <taxon>Fungi</taxon>
        <taxon>Dikarya</taxon>
        <taxon>Basidiomycota</taxon>
        <taxon>Agaricomycotina</taxon>
        <taxon>Agaricomycetes</taxon>
        <taxon>Agaricomycetidae</taxon>
        <taxon>Agaricales</taxon>
        <taxon>Marasmiineae</taxon>
        <taxon>Omphalotaceae</taxon>
        <taxon>Lentinula</taxon>
    </lineage>
</organism>
<keyword evidence="2" id="KW-1185">Reference proteome</keyword>
<dbReference type="AlphaFoldDB" id="A0AA38KB52"/>